<gene>
    <name evidence="7" type="ORF">P8935_01355</name>
</gene>
<dbReference type="GO" id="GO:0016020">
    <property type="term" value="C:membrane"/>
    <property type="evidence" value="ECO:0007669"/>
    <property type="project" value="UniProtKB-SubCell"/>
</dbReference>
<keyword evidence="3 5" id="KW-1133">Transmembrane helix</keyword>
<feature type="transmembrane region" description="Helical" evidence="5">
    <location>
        <begin position="119"/>
        <end position="137"/>
    </location>
</feature>
<evidence type="ECO:0000256" key="1">
    <source>
        <dbReference type="ARBA" id="ARBA00004141"/>
    </source>
</evidence>
<feature type="transmembrane region" description="Helical" evidence="5">
    <location>
        <begin position="200"/>
        <end position="223"/>
    </location>
</feature>
<feature type="domain" description="EamA" evidence="6">
    <location>
        <begin position="144"/>
        <end position="271"/>
    </location>
</feature>
<feature type="transmembrane region" description="Helical" evidence="5">
    <location>
        <begin position="257"/>
        <end position="277"/>
    </location>
</feature>
<feature type="transmembrane region" description="Helical" evidence="5">
    <location>
        <begin position="143"/>
        <end position="162"/>
    </location>
</feature>
<keyword evidence="4 5" id="KW-0472">Membrane</keyword>
<evidence type="ECO:0000256" key="5">
    <source>
        <dbReference type="SAM" id="Phobius"/>
    </source>
</evidence>
<feature type="transmembrane region" description="Helical" evidence="5">
    <location>
        <begin position="174"/>
        <end position="194"/>
    </location>
</feature>
<protein>
    <submittedName>
        <fullName evidence="7">DMT family transporter</fullName>
    </submittedName>
</protein>
<name>A0AAU7DQH1_9BACT</name>
<keyword evidence="2 5" id="KW-0812">Transmembrane</keyword>
<evidence type="ECO:0000256" key="2">
    <source>
        <dbReference type="ARBA" id="ARBA00022692"/>
    </source>
</evidence>
<accession>A0AAU7DQH1</accession>
<feature type="transmembrane region" description="Helical" evidence="5">
    <location>
        <begin position="30"/>
        <end position="49"/>
    </location>
</feature>
<dbReference type="EMBL" id="CP121196">
    <property type="protein sequence ID" value="XBH20179.1"/>
    <property type="molecule type" value="Genomic_DNA"/>
</dbReference>
<evidence type="ECO:0000259" key="6">
    <source>
        <dbReference type="Pfam" id="PF00892"/>
    </source>
</evidence>
<sequence>MLSAIGGFTCWVFADSIMKMVGRSALPAYQVIGFLGLFITGFLVAYTLARRDTSALWPQRPRRQLVRSSLDLINNLCVVVALRHVPLTLFYILVFMSPGVITILAAIFIREKPGLRKSLAIAIGFAGVVIAVNPFTSSRQGDWIGYAACMTCVACFSVNMVWSRILTQTESPESLTIFSGVVMAVAGFGSMLWHAEPLTLHLLLALVSMGAFGATGSICFFVALRHTTASNVSQYHYTQLVTGAVVSYLLFHELPTVWMFLGGALIVASGLYIAFLASRSHNIGQICETSSCSTLNTGR</sequence>
<dbReference type="InterPro" id="IPR000620">
    <property type="entry name" value="EamA_dom"/>
</dbReference>
<feature type="domain" description="EamA" evidence="6">
    <location>
        <begin position="2"/>
        <end position="131"/>
    </location>
</feature>
<proteinExistence type="predicted"/>
<dbReference type="PANTHER" id="PTHR22911">
    <property type="entry name" value="ACYL-MALONYL CONDENSING ENZYME-RELATED"/>
    <property type="match status" value="1"/>
</dbReference>
<evidence type="ECO:0000256" key="4">
    <source>
        <dbReference type="ARBA" id="ARBA00023136"/>
    </source>
</evidence>
<dbReference type="SUPFAM" id="SSF103481">
    <property type="entry name" value="Multidrug resistance efflux transporter EmrE"/>
    <property type="match status" value="2"/>
</dbReference>
<evidence type="ECO:0000256" key="3">
    <source>
        <dbReference type="ARBA" id="ARBA00022989"/>
    </source>
</evidence>
<reference evidence="7" key="1">
    <citation type="submission" date="2023-03" db="EMBL/GenBank/DDBJ databases">
        <title>Edaphobacter sp.</title>
        <authorList>
            <person name="Huber K.J."/>
            <person name="Papendorf J."/>
            <person name="Pilke C."/>
            <person name="Bunk B."/>
            <person name="Sproeer C."/>
            <person name="Pester M."/>
        </authorList>
    </citation>
    <scope>NUCLEOTIDE SEQUENCE</scope>
    <source>
        <strain evidence="7">DSM 110680</strain>
    </source>
</reference>
<evidence type="ECO:0000313" key="7">
    <source>
        <dbReference type="EMBL" id="XBH20179.1"/>
    </source>
</evidence>
<organism evidence="7">
    <name type="scientific">Telmatobacter sp. DSM 110680</name>
    <dbReference type="NCBI Taxonomy" id="3036704"/>
    <lineage>
        <taxon>Bacteria</taxon>
        <taxon>Pseudomonadati</taxon>
        <taxon>Acidobacteriota</taxon>
        <taxon>Terriglobia</taxon>
        <taxon>Terriglobales</taxon>
        <taxon>Acidobacteriaceae</taxon>
        <taxon>Telmatobacter</taxon>
    </lineage>
</organism>
<dbReference type="AlphaFoldDB" id="A0AAU7DQH1"/>
<feature type="transmembrane region" description="Helical" evidence="5">
    <location>
        <begin position="88"/>
        <end position="107"/>
    </location>
</feature>
<comment type="subcellular location">
    <subcellularLocation>
        <location evidence="1">Membrane</location>
        <topology evidence="1">Multi-pass membrane protein</topology>
    </subcellularLocation>
</comment>
<dbReference type="Pfam" id="PF00892">
    <property type="entry name" value="EamA"/>
    <property type="match status" value="2"/>
</dbReference>
<dbReference type="InterPro" id="IPR037185">
    <property type="entry name" value="EmrE-like"/>
</dbReference>
<dbReference type="PANTHER" id="PTHR22911:SF6">
    <property type="entry name" value="SOLUTE CARRIER FAMILY 35 MEMBER G1"/>
    <property type="match status" value="1"/>
</dbReference>